<organism evidence="13 14">
    <name type="scientific">Paracoccus siganidrum</name>
    <dbReference type="NCBI Taxonomy" id="1276757"/>
    <lineage>
        <taxon>Bacteria</taxon>
        <taxon>Pseudomonadati</taxon>
        <taxon>Pseudomonadota</taxon>
        <taxon>Alphaproteobacteria</taxon>
        <taxon>Rhodobacterales</taxon>
        <taxon>Paracoccaceae</taxon>
        <taxon>Paracoccus</taxon>
    </lineage>
</organism>
<keyword evidence="4" id="KW-1003">Cell membrane</keyword>
<dbReference type="PROSITE" id="PS50109">
    <property type="entry name" value="HIS_KIN"/>
    <property type="match status" value="1"/>
</dbReference>
<feature type="domain" description="Histidine kinase" evidence="12">
    <location>
        <begin position="227"/>
        <end position="431"/>
    </location>
</feature>
<dbReference type="InterPro" id="IPR004358">
    <property type="entry name" value="Sig_transdc_His_kin-like_C"/>
</dbReference>
<feature type="transmembrane region" description="Helical" evidence="11">
    <location>
        <begin position="138"/>
        <end position="156"/>
    </location>
</feature>
<dbReference type="GO" id="GO:0005886">
    <property type="term" value="C:plasma membrane"/>
    <property type="evidence" value="ECO:0007669"/>
    <property type="project" value="UniProtKB-SubCell"/>
</dbReference>
<keyword evidence="11" id="KW-1133">Transmembrane helix</keyword>
<dbReference type="Proteomes" id="UP000283587">
    <property type="component" value="Unassembled WGS sequence"/>
</dbReference>
<keyword evidence="11" id="KW-0472">Membrane</keyword>
<dbReference type="SUPFAM" id="SSF47384">
    <property type="entry name" value="Homodimeric domain of signal transducing histidine kinase"/>
    <property type="match status" value="1"/>
</dbReference>
<evidence type="ECO:0000256" key="3">
    <source>
        <dbReference type="ARBA" id="ARBA00012438"/>
    </source>
</evidence>
<dbReference type="PANTHER" id="PTHR44936">
    <property type="entry name" value="SENSOR PROTEIN CREC"/>
    <property type="match status" value="1"/>
</dbReference>
<sequence length="448" mass="47201">MSQADEARMTPSPAPPRAVSLSETPQAEPIRIRTLALLRWFAIAGQLAAVTVAWSMGISFAMAPVLALIAAAAAMNLWLFLQPPSRTSPRQALIQLGFDLAQISALMALTGGLANPFALLVLAPVTIAATSLNVRQTLALGLATMALITLAGIFALPLHDASGTELSLAPILALGHWVALMIGVMFFAGYAHRVTGELAATSNALFATQMALAREQRLQHLGGVVAAAAHELGTPLATIKLIAAELADELADRPDLQQDLADLRGSAERCGAILKSMGRAGKDDLLLRVAPLRVVLEDAAEPHAGRGRDVRIIAPDLDIHRDPAVIHALRNLIQNAVDFAGSRVVIEAVADATHLRVTIRDDGPGYPPALLARIGDPYLTGRRGSEARGGYEGMGLGLFIAKTLLERSGAVLAFSNAQPGAVVEVCWPLERILADSRAALGENPHHDP</sequence>
<feature type="transmembrane region" description="Helical" evidence="11">
    <location>
        <begin position="60"/>
        <end position="81"/>
    </location>
</feature>
<accession>A0A419ABT9</accession>
<keyword evidence="14" id="KW-1185">Reference proteome</keyword>
<evidence type="ECO:0000259" key="12">
    <source>
        <dbReference type="PROSITE" id="PS50109"/>
    </source>
</evidence>
<comment type="caution">
    <text evidence="13">The sequence shown here is derived from an EMBL/GenBank/DDBJ whole genome shotgun (WGS) entry which is preliminary data.</text>
</comment>
<comment type="subcellular location">
    <subcellularLocation>
        <location evidence="2">Cell membrane</location>
        <topology evidence="2">Multi-pass membrane protein</topology>
    </subcellularLocation>
</comment>
<evidence type="ECO:0000256" key="5">
    <source>
        <dbReference type="ARBA" id="ARBA00022553"/>
    </source>
</evidence>
<keyword evidence="5" id="KW-0597">Phosphoprotein</keyword>
<dbReference type="GO" id="GO:0000155">
    <property type="term" value="F:phosphorelay sensor kinase activity"/>
    <property type="evidence" value="ECO:0007669"/>
    <property type="project" value="InterPro"/>
</dbReference>
<dbReference type="InterPro" id="IPR036097">
    <property type="entry name" value="HisK_dim/P_sf"/>
</dbReference>
<evidence type="ECO:0000256" key="7">
    <source>
        <dbReference type="ARBA" id="ARBA00022741"/>
    </source>
</evidence>
<dbReference type="InterPro" id="IPR036890">
    <property type="entry name" value="HATPase_C_sf"/>
</dbReference>
<dbReference type="InterPro" id="IPR003594">
    <property type="entry name" value="HATPase_dom"/>
</dbReference>
<evidence type="ECO:0000256" key="1">
    <source>
        <dbReference type="ARBA" id="ARBA00000085"/>
    </source>
</evidence>
<feature type="transmembrane region" description="Helical" evidence="11">
    <location>
        <begin position="168"/>
        <end position="191"/>
    </location>
</feature>
<keyword evidence="9" id="KW-0067">ATP-binding</keyword>
<name>A0A419ABT9_9RHOB</name>
<keyword evidence="8 13" id="KW-0418">Kinase</keyword>
<evidence type="ECO:0000256" key="6">
    <source>
        <dbReference type="ARBA" id="ARBA00022679"/>
    </source>
</evidence>
<dbReference type="GO" id="GO:0005524">
    <property type="term" value="F:ATP binding"/>
    <property type="evidence" value="ECO:0007669"/>
    <property type="project" value="UniProtKB-KW"/>
</dbReference>
<feature type="transmembrane region" description="Helical" evidence="11">
    <location>
        <begin position="93"/>
        <end position="118"/>
    </location>
</feature>
<evidence type="ECO:0000256" key="11">
    <source>
        <dbReference type="SAM" id="Phobius"/>
    </source>
</evidence>
<dbReference type="InterPro" id="IPR050980">
    <property type="entry name" value="2C_sensor_his_kinase"/>
</dbReference>
<evidence type="ECO:0000256" key="2">
    <source>
        <dbReference type="ARBA" id="ARBA00004651"/>
    </source>
</evidence>
<comment type="catalytic activity">
    <reaction evidence="1">
        <text>ATP + protein L-histidine = ADP + protein N-phospho-L-histidine.</text>
        <dbReference type="EC" id="2.7.13.3"/>
    </reaction>
</comment>
<dbReference type="NCBIfam" id="NF033792">
    <property type="entry name" value="ActS_PrrB_HisK"/>
    <property type="match status" value="1"/>
</dbReference>
<dbReference type="Pfam" id="PF02518">
    <property type="entry name" value="HATPase_c"/>
    <property type="match status" value="1"/>
</dbReference>
<evidence type="ECO:0000313" key="13">
    <source>
        <dbReference type="EMBL" id="RJL21287.1"/>
    </source>
</evidence>
<gene>
    <name evidence="13" type="ORF">D3P05_01535</name>
</gene>
<dbReference type="CDD" id="cd00082">
    <property type="entry name" value="HisKA"/>
    <property type="match status" value="1"/>
</dbReference>
<feature type="region of interest" description="Disordered" evidence="10">
    <location>
        <begin position="1"/>
        <end position="23"/>
    </location>
</feature>
<feature type="transmembrane region" description="Helical" evidence="11">
    <location>
        <begin position="36"/>
        <end position="54"/>
    </location>
</feature>
<protein>
    <recommendedName>
        <fullName evidence="3">histidine kinase</fullName>
        <ecNumber evidence="3">2.7.13.3</ecNumber>
    </recommendedName>
</protein>
<dbReference type="AlphaFoldDB" id="A0A419ABT9"/>
<keyword evidence="6" id="KW-0808">Transferase</keyword>
<evidence type="ECO:0000256" key="8">
    <source>
        <dbReference type="ARBA" id="ARBA00022777"/>
    </source>
</evidence>
<keyword evidence="7" id="KW-0547">Nucleotide-binding</keyword>
<evidence type="ECO:0000256" key="9">
    <source>
        <dbReference type="ARBA" id="ARBA00022840"/>
    </source>
</evidence>
<dbReference type="InterPro" id="IPR047770">
    <property type="entry name" value="RegB"/>
</dbReference>
<dbReference type="InterPro" id="IPR005467">
    <property type="entry name" value="His_kinase_dom"/>
</dbReference>
<dbReference type="SMART" id="SM00387">
    <property type="entry name" value="HATPase_c"/>
    <property type="match status" value="1"/>
</dbReference>
<reference evidence="14" key="1">
    <citation type="submission" date="2018-09" db="EMBL/GenBank/DDBJ databases">
        <title>Paracoccus onubensis nov. sp. a moderate halophilic bacterium isolated from Gruta de las Maravillas (Aracena, Spain).</title>
        <authorList>
            <person name="Jurado V."/>
            <person name="Gutierrez-Patricio S."/>
            <person name="Gonzalez-Pimentel J.L."/>
            <person name="Miller A.Z."/>
            <person name="Laiz L."/>
            <person name="Saiz-Jimenez C."/>
        </authorList>
    </citation>
    <scope>NUCLEOTIDE SEQUENCE [LARGE SCALE GENOMIC DNA]</scope>
    <source>
        <strain evidence="14">DSM 26381</strain>
    </source>
</reference>
<evidence type="ECO:0000313" key="14">
    <source>
        <dbReference type="Proteomes" id="UP000283587"/>
    </source>
</evidence>
<dbReference type="InterPro" id="IPR003661">
    <property type="entry name" value="HisK_dim/P_dom"/>
</dbReference>
<proteinExistence type="predicted"/>
<keyword evidence="11" id="KW-0812">Transmembrane</keyword>
<dbReference type="OrthoDB" id="9785252at2"/>
<dbReference type="Gene3D" id="3.30.565.10">
    <property type="entry name" value="Histidine kinase-like ATPase, C-terminal domain"/>
    <property type="match status" value="1"/>
</dbReference>
<dbReference type="PANTHER" id="PTHR44936:SF10">
    <property type="entry name" value="SENSOR PROTEIN RSTB"/>
    <property type="match status" value="1"/>
</dbReference>
<dbReference type="EC" id="2.7.13.3" evidence="3"/>
<evidence type="ECO:0000256" key="10">
    <source>
        <dbReference type="SAM" id="MobiDB-lite"/>
    </source>
</evidence>
<dbReference type="Gene3D" id="1.10.287.130">
    <property type="match status" value="1"/>
</dbReference>
<dbReference type="Pfam" id="PF00512">
    <property type="entry name" value="HisKA"/>
    <property type="match status" value="1"/>
</dbReference>
<evidence type="ECO:0000256" key="4">
    <source>
        <dbReference type="ARBA" id="ARBA00022475"/>
    </source>
</evidence>
<dbReference type="EMBL" id="QZEW01000005">
    <property type="protein sequence ID" value="RJL21287.1"/>
    <property type="molecule type" value="Genomic_DNA"/>
</dbReference>
<dbReference type="PRINTS" id="PR00344">
    <property type="entry name" value="BCTRLSENSOR"/>
</dbReference>
<dbReference type="SMART" id="SM00388">
    <property type="entry name" value="HisKA"/>
    <property type="match status" value="1"/>
</dbReference>
<dbReference type="SUPFAM" id="SSF55874">
    <property type="entry name" value="ATPase domain of HSP90 chaperone/DNA topoisomerase II/histidine kinase"/>
    <property type="match status" value="1"/>
</dbReference>